<dbReference type="SMART" id="SM00579">
    <property type="entry name" value="FBD"/>
    <property type="match status" value="1"/>
</dbReference>
<organism evidence="2 3">
    <name type="scientific">Arabidopsis thaliana x Arabidopsis arenosa</name>
    <dbReference type="NCBI Taxonomy" id="1240361"/>
    <lineage>
        <taxon>Eukaryota</taxon>
        <taxon>Viridiplantae</taxon>
        <taxon>Streptophyta</taxon>
        <taxon>Embryophyta</taxon>
        <taxon>Tracheophyta</taxon>
        <taxon>Spermatophyta</taxon>
        <taxon>Magnoliopsida</taxon>
        <taxon>eudicotyledons</taxon>
        <taxon>Gunneridae</taxon>
        <taxon>Pentapetalae</taxon>
        <taxon>rosids</taxon>
        <taxon>malvids</taxon>
        <taxon>Brassicales</taxon>
        <taxon>Brassicaceae</taxon>
        <taxon>Camelineae</taxon>
        <taxon>Arabidopsis</taxon>
    </lineage>
</organism>
<dbReference type="Pfam" id="PF08387">
    <property type="entry name" value="FBD"/>
    <property type="match status" value="1"/>
</dbReference>
<dbReference type="Proteomes" id="UP000694240">
    <property type="component" value="Chromosome 9"/>
</dbReference>
<dbReference type="PANTHER" id="PTHR31293:SF16">
    <property type="entry name" value="RNI-LIKE SUPERFAMILY PROTEIN"/>
    <property type="match status" value="1"/>
</dbReference>
<name>A0A8T2A4R4_9BRAS</name>
<dbReference type="EMBL" id="JAEFBK010000009">
    <property type="protein sequence ID" value="KAG7567896.1"/>
    <property type="molecule type" value="Genomic_DNA"/>
</dbReference>
<sequence>MDRFDNLPNEVVCHVLSFLTTKEAALTSVLSKRWLNLWKLVPNIDIDDSVFLYPEEGKREREGILQCFMDFVDKVLALQGDSLIERFSLKCKTGIDSDRVNGWICNVLRRGVSHLELFLDFSRYDSDSEDMYFLPEELFVSKTLVELKLRSEYGVDWWYASEGTFLPMLKTLDIDSEWIILCAKLEMFRPAFPVLQELYLANMTWSNSDEAASNASLKKLTIYASGFDDYLNPKSISFDTPSLVYLEYSDFVAADYPKVNLTNLVEARLNLMVTEDQVKLIRAPNDEDDGFLYLRNVWKLMSGIRNVQKLFITADTLEVLSLCCDMMPVFNKLKFLRIKSDKERGWQAMPVLLRNCPHLETLVLEDLLHYVTDKCGDACDCIAREDKGCSLSSCPVKYMKITGFRGTIREMKMIKHFLESFPHLKEMKIYIEENDPTEFEVPGMLKLVSQILTHYDKFFSCDVQFLVYTELYKKWPAE</sequence>
<dbReference type="InterPro" id="IPR053781">
    <property type="entry name" value="F-box_AtFBL13-like"/>
</dbReference>
<gene>
    <name evidence="2" type="ORF">ISN45_Aa04g007330</name>
</gene>
<evidence type="ECO:0000313" key="2">
    <source>
        <dbReference type="EMBL" id="KAG7567896.1"/>
    </source>
</evidence>
<dbReference type="AlphaFoldDB" id="A0A8T2A4R4"/>
<dbReference type="InterPro" id="IPR001810">
    <property type="entry name" value="F-box_dom"/>
</dbReference>
<accession>A0A8T2A4R4</accession>
<reference evidence="2 3" key="1">
    <citation type="submission" date="2020-12" db="EMBL/GenBank/DDBJ databases">
        <title>Concerted genomic and epigenomic changes stabilize Arabidopsis allopolyploids.</title>
        <authorList>
            <person name="Chen Z."/>
        </authorList>
    </citation>
    <scope>NUCLEOTIDE SEQUENCE [LARGE SCALE GENOMIC DNA]</scope>
    <source>
        <strain evidence="2">Allo738</strain>
        <tissue evidence="2">Leaf</tissue>
    </source>
</reference>
<dbReference type="InterPro" id="IPR055294">
    <property type="entry name" value="FBL60-like"/>
</dbReference>
<dbReference type="PANTHER" id="PTHR31293">
    <property type="entry name" value="RNI-LIKE SUPERFAMILY PROTEIN"/>
    <property type="match status" value="1"/>
</dbReference>
<evidence type="ECO:0000259" key="1">
    <source>
        <dbReference type="SMART" id="SM00579"/>
    </source>
</evidence>
<protein>
    <submittedName>
        <fullName evidence="2">FBD domain</fullName>
    </submittedName>
</protein>
<evidence type="ECO:0000313" key="3">
    <source>
        <dbReference type="Proteomes" id="UP000694240"/>
    </source>
</evidence>
<dbReference type="Pfam" id="PF00646">
    <property type="entry name" value="F-box"/>
    <property type="match status" value="1"/>
</dbReference>
<keyword evidence="3" id="KW-1185">Reference proteome</keyword>
<dbReference type="CDD" id="cd22160">
    <property type="entry name" value="F-box_AtFBL13-like"/>
    <property type="match status" value="1"/>
</dbReference>
<proteinExistence type="predicted"/>
<dbReference type="InterPro" id="IPR006566">
    <property type="entry name" value="FBD"/>
</dbReference>
<feature type="domain" description="FBD" evidence="1">
    <location>
        <begin position="389"/>
        <end position="466"/>
    </location>
</feature>
<comment type="caution">
    <text evidence="2">The sequence shown here is derived from an EMBL/GenBank/DDBJ whole genome shotgun (WGS) entry which is preliminary data.</text>
</comment>